<feature type="coiled-coil region" evidence="1">
    <location>
        <begin position="550"/>
        <end position="655"/>
    </location>
</feature>
<evidence type="ECO:0008006" key="5">
    <source>
        <dbReference type="Google" id="ProtNLM"/>
    </source>
</evidence>
<organism evidence="3 4">
    <name type="scientific">Reinekea forsetii</name>
    <dbReference type="NCBI Taxonomy" id="1336806"/>
    <lineage>
        <taxon>Bacteria</taxon>
        <taxon>Pseudomonadati</taxon>
        <taxon>Pseudomonadota</taxon>
        <taxon>Gammaproteobacteria</taxon>
        <taxon>Oceanospirillales</taxon>
        <taxon>Saccharospirillaceae</taxon>
        <taxon>Reinekea</taxon>
    </lineage>
</organism>
<keyword evidence="2" id="KW-1133">Transmembrane helix</keyword>
<sequence>MRVMKVFRWSGSIGFIVFTGLLMLLGMVFLDGWLKSAIESAGLKLNGAEVNVAQVDFTLSPLGFNLEGIEIADPDSLGYNALVLSQVKVEINFLQLFLGNVRIKDLVVSDVQTNVPRARPALLAPVASALPGGESNGLAQAAQRKASALGKGLPSPSTLAGEQTRATQDAVAHALSTLTGGQATLEASVSDLPGEAALSQYQQRIAALKAMPLDSIAEVKASQAIIRALSTDMAQDKLRIETLKASMNNAVSDGKAALKAISAGPAADWARLQADYPFNANSAYKVAELLLGEAFFSKINQAQYWLAKAKPWIVRLQSEADPQADPVERLANQIVRFEHPDPSARFQLDKSLLSFAVDQWPWQLQLTDLASGRTNATEPVHIQLLGGDPKAANLRVTGQMDLIDDQRVDTFDLEGAGLVFAARQISMAGTNLSWTPEPANISGQIKAVDGRLSGLVSVRFPHNRFSVVEPGQAAAYLHAALKTVDDFRVDLKLSGTLQKPSIAVASDLDTQLSAALRVVAQAEYQAWSAAMKGALASQVALLRQPADAAFAQLTDKRAAAEQQINNFEQQVAAEVRSLDEKLSNEQQRLERAASDAVKAVKAKAQAEAAAMQAQVQAELDAAQQAAEVEKSRAEAEATEAVAKKLKNEANKLTNKIKF</sequence>
<feature type="transmembrane region" description="Helical" evidence="2">
    <location>
        <begin position="12"/>
        <end position="34"/>
    </location>
</feature>
<dbReference type="KEGG" id="rfo:REIFOR_02185"/>
<evidence type="ECO:0000313" key="3">
    <source>
        <dbReference type="EMBL" id="ATX77318.1"/>
    </source>
</evidence>
<reference evidence="3 4" key="1">
    <citation type="journal article" date="2017" name="Environ. Microbiol.">
        <title>Genomic and physiological analyses of 'Reinekea forsetii' reveal a versatile opportunistic lifestyle during spring algae blooms.</title>
        <authorList>
            <person name="Avci B."/>
            <person name="Hahnke R.L."/>
            <person name="Chafee M."/>
            <person name="Fischer T."/>
            <person name="Gruber-Vodicka H."/>
            <person name="Tegetmeyer H.E."/>
            <person name="Harder J."/>
            <person name="Fuchs B.M."/>
            <person name="Amann R.I."/>
            <person name="Teeling H."/>
        </authorList>
    </citation>
    <scope>NUCLEOTIDE SEQUENCE [LARGE SCALE GENOMIC DNA]</scope>
    <source>
        <strain evidence="3 4">Hel1_31_D35</strain>
    </source>
</reference>
<dbReference type="EMBL" id="CP011797">
    <property type="protein sequence ID" value="ATX77318.1"/>
    <property type="molecule type" value="Genomic_DNA"/>
</dbReference>
<keyword evidence="2" id="KW-0472">Membrane</keyword>
<dbReference type="InterPro" id="IPR019934">
    <property type="entry name" value="CHP03545"/>
</dbReference>
<dbReference type="AlphaFoldDB" id="A0A2K8KRG4"/>
<evidence type="ECO:0000313" key="4">
    <source>
        <dbReference type="Proteomes" id="UP000229757"/>
    </source>
</evidence>
<name>A0A2K8KRG4_9GAMM</name>
<keyword evidence="4" id="KW-1185">Reference proteome</keyword>
<accession>A0A2K8KRG4</accession>
<dbReference type="Proteomes" id="UP000229757">
    <property type="component" value="Chromosome"/>
</dbReference>
<keyword evidence="1" id="KW-0175">Coiled coil</keyword>
<gene>
    <name evidence="3" type="ORF">REIFOR_02185</name>
</gene>
<dbReference type="NCBIfam" id="TIGR03545">
    <property type="entry name" value="TIGR03545 family protein"/>
    <property type="match status" value="1"/>
</dbReference>
<evidence type="ECO:0000256" key="1">
    <source>
        <dbReference type="SAM" id="Coils"/>
    </source>
</evidence>
<keyword evidence="2" id="KW-0812">Transmembrane</keyword>
<protein>
    <recommendedName>
        <fullName evidence="5">TIGR03545 family protein</fullName>
    </recommendedName>
</protein>
<proteinExistence type="predicted"/>
<evidence type="ECO:0000256" key="2">
    <source>
        <dbReference type="SAM" id="Phobius"/>
    </source>
</evidence>